<dbReference type="PANTHER" id="PTHR35369">
    <property type="entry name" value="BLR3025 PROTEIN-RELATED"/>
    <property type="match status" value="1"/>
</dbReference>
<evidence type="ECO:0000256" key="5">
    <source>
        <dbReference type="ARBA" id="ARBA00049244"/>
    </source>
</evidence>
<comment type="catalytic activity">
    <reaction evidence="5">
        <text>DNA(n) + a 2'-deoxyribonucleoside 5'-triphosphate = DNA(n+1) + diphosphate</text>
        <dbReference type="Rhea" id="RHEA:22508"/>
        <dbReference type="Rhea" id="RHEA-COMP:17339"/>
        <dbReference type="Rhea" id="RHEA-COMP:17340"/>
        <dbReference type="ChEBI" id="CHEBI:33019"/>
        <dbReference type="ChEBI" id="CHEBI:61560"/>
        <dbReference type="ChEBI" id="CHEBI:173112"/>
        <dbReference type="EC" id="2.7.7.7"/>
    </reaction>
</comment>
<dbReference type="InterPro" id="IPR050356">
    <property type="entry name" value="SulA_CellDiv_inhibitor"/>
</dbReference>
<dbReference type="EMBL" id="BMGD01000003">
    <property type="protein sequence ID" value="GGB62464.1"/>
    <property type="molecule type" value="Genomic_DNA"/>
</dbReference>
<keyword evidence="8" id="KW-0239">DNA-directed DNA polymerase</keyword>
<sequence>MPENPPQSQRRHLALFFPFLPVDRLMRQTNCDAPGDGRDTPLVLVEKVRGAMRIAATCPQAAALGLSPGMALADARAQVPLLTVTDHDPAADLTWLERLADLCDRFTPLVAIEPPDALALDITGCAHLFGGEAPLLADVAHFMARWSDDVRLSCGDTPEAAQALARFAPAGTSFESEDATLRRLPVAALRIDEETQTALIRAGLKTIGDLAMRPSAPLAARFGADLVDNLDRLLGTADSRITPRRAAPALRFERRFAEPIGRTEAAMAAIGELAQEAAIVLEQRGMGGRRFIARFFRSDGRTYDLATESSLPMRDPDILMRLLSERLAALADPIDPGFGFDMIRLAVPRIEPLTPAQLQLEGGCVADEAMAELVDRLSTRLGRGAIRRFEPRNSHVPEQAALTLPAVDLPAPAAWDAPQSGEPPTRPIHLFDPPQPIEVIAEVPDGPPHRFRWRRTQHHVVRFEGPERIAAQWWKHAPGKSPKGGGGLTRDYYRVEDARGRRFWIFRHGLYETEKPDPRWYVHGLFA</sequence>
<dbReference type="InterPro" id="IPR017961">
    <property type="entry name" value="DNA_pol_Y-fam_little_finger"/>
</dbReference>
<evidence type="ECO:0000256" key="2">
    <source>
        <dbReference type="ARBA" id="ARBA00012417"/>
    </source>
</evidence>
<dbReference type="Pfam" id="PF11799">
    <property type="entry name" value="IMS_C"/>
    <property type="match status" value="1"/>
</dbReference>
<evidence type="ECO:0000256" key="4">
    <source>
        <dbReference type="ARBA" id="ARBA00025589"/>
    </source>
</evidence>
<evidence type="ECO:0000256" key="3">
    <source>
        <dbReference type="ARBA" id="ARBA00022763"/>
    </source>
</evidence>
<dbReference type="Proteomes" id="UP000614261">
    <property type="component" value="Unassembled WGS sequence"/>
</dbReference>
<dbReference type="SUPFAM" id="SSF56672">
    <property type="entry name" value="DNA/RNA polymerases"/>
    <property type="match status" value="1"/>
</dbReference>
<name>A0ABQ1JBW6_9SPHN</name>
<evidence type="ECO:0000259" key="7">
    <source>
        <dbReference type="Pfam" id="PF11799"/>
    </source>
</evidence>
<dbReference type="EC" id="2.7.7.7" evidence="2"/>
<comment type="caution">
    <text evidence="8">The sequence shown here is derived from an EMBL/GenBank/DDBJ whole genome shotgun (WGS) entry which is preliminary data.</text>
</comment>
<dbReference type="GO" id="GO:0003887">
    <property type="term" value="F:DNA-directed DNA polymerase activity"/>
    <property type="evidence" value="ECO:0007669"/>
    <property type="project" value="UniProtKB-KW"/>
</dbReference>
<dbReference type="CDD" id="cd03468">
    <property type="entry name" value="PolY_like"/>
    <property type="match status" value="1"/>
</dbReference>
<evidence type="ECO:0000313" key="8">
    <source>
        <dbReference type="EMBL" id="GGB62464.1"/>
    </source>
</evidence>
<dbReference type="InterPro" id="IPR001126">
    <property type="entry name" value="UmuC"/>
</dbReference>
<organism evidence="8 9">
    <name type="scientific">Blastomonas aquatica</name>
    <dbReference type="NCBI Taxonomy" id="1510276"/>
    <lineage>
        <taxon>Bacteria</taxon>
        <taxon>Pseudomonadati</taxon>
        <taxon>Pseudomonadota</taxon>
        <taxon>Alphaproteobacteria</taxon>
        <taxon>Sphingomonadales</taxon>
        <taxon>Sphingomonadaceae</taxon>
        <taxon>Blastomonas</taxon>
    </lineage>
</organism>
<dbReference type="PANTHER" id="PTHR35369:SF2">
    <property type="entry name" value="BLR3025 PROTEIN"/>
    <property type="match status" value="1"/>
</dbReference>
<keyword evidence="8" id="KW-0548">Nucleotidyltransferase</keyword>
<reference evidence="9" key="1">
    <citation type="journal article" date="2019" name="Int. J. Syst. Evol. Microbiol.">
        <title>The Global Catalogue of Microorganisms (GCM) 10K type strain sequencing project: providing services to taxonomists for standard genome sequencing and annotation.</title>
        <authorList>
            <consortium name="The Broad Institute Genomics Platform"/>
            <consortium name="The Broad Institute Genome Sequencing Center for Infectious Disease"/>
            <person name="Wu L."/>
            <person name="Ma J."/>
        </authorList>
    </citation>
    <scope>NUCLEOTIDE SEQUENCE [LARGE SCALE GENOMIC DNA]</scope>
    <source>
        <strain evidence="9">CGMCC 1.12851</strain>
    </source>
</reference>
<protein>
    <recommendedName>
        <fullName evidence="2">DNA-directed DNA polymerase</fullName>
        <ecNumber evidence="2">2.7.7.7</ecNumber>
    </recommendedName>
</protein>
<comment type="subunit">
    <text evidence="1">Monomer.</text>
</comment>
<keyword evidence="9" id="KW-1185">Reference proteome</keyword>
<dbReference type="Pfam" id="PF00817">
    <property type="entry name" value="IMS"/>
    <property type="match status" value="1"/>
</dbReference>
<evidence type="ECO:0000313" key="9">
    <source>
        <dbReference type="Proteomes" id="UP000614261"/>
    </source>
</evidence>
<dbReference type="InterPro" id="IPR043502">
    <property type="entry name" value="DNA/RNA_pol_sf"/>
</dbReference>
<keyword evidence="8" id="KW-0808">Transferase</keyword>
<evidence type="ECO:0000259" key="6">
    <source>
        <dbReference type="Pfam" id="PF00817"/>
    </source>
</evidence>
<comment type="function">
    <text evidence="4">Poorly processive, error-prone DNA polymerase involved in untargeted mutagenesis. Copies undamaged DNA at stalled replication forks, which arise in vivo from mismatched or misaligned primer ends. These misaligned primers can be extended by PolIV. Exhibits no 3'-5' exonuclease (proofreading) activity. May be involved in translesional synthesis, in conjunction with the beta clamp from PolIII.</text>
</comment>
<keyword evidence="3" id="KW-0227">DNA damage</keyword>
<evidence type="ECO:0000256" key="1">
    <source>
        <dbReference type="ARBA" id="ARBA00011245"/>
    </source>
</evidence>
<feature type="domain" description="UmuC" evidence="6">
    <location>
        <begin position="38"/>
        <end position="139"/>
    </location>
</feature>
<feature type="domain" description="DNA polymerase Y-family little finger" evidence="7">
    <location>
        <begin position="253"/>
        <end position="346"/>
    </location>
</feature>
<gene>
    <name evidence="8" type="ORF">GCM10010833_16800</name>
</gene>
<accession>A0ABQ1JBW6</accession>
<proteinExistence type="predicted"/>